<dbReference type="InterPro" id="IPR013595">
    <property type="entry name" value="Pept_S33_TAP-like_C"/>
</dbReference>
<dbReference type="Pfam" id="PF08386">
    <property type="entry name" value="Abhydrolase_4"/>
    <property type="match status" value="1"/>
</dbReference>
<sequence>MRRTLSIALAVAVAAGTTAPVQRVSETETLRTSSTLRWGPCPADVTSPDLECTMVQVPLDYRNPQGRTIDIAVSRLPSKNPAQRRGVLLTNPGGHGAYGLLAMNTCANDTVTTFLTTGQRPHRDIACAAEPG</sequence>
<keyword evidence="3" id="KW-1185">Reference proteome</keyword>
<dbReference type="EMBL" id="AP022870">
    <property type="protein sequence ID" value="BCB74845.1"/>
    <property type="molecule type" value="Genomic_DNA"/>
</dbReference>
<evidence type="ECO:0000259" key="1">
    <source>
        <dbReference type="Pfam" id="PF08386"/>
    </source>
</evidence>
<accession>A0A6F8XM08</accession>
<proteinExistence type="predicted"/>
<name>A0A6F8XM08_9ACTN</name>
<reference evidence="2 3" key="1">
    <citation type="submission" date="2020-03" db="EMBL/GenBank/DDBJ databases">
        <title>Whole genome shotgun sequence of Phytohabitans flavus NBRC 107702.</title>
        <authorList>
            <person name="Komaki H."/>
            <person name="Tamura T."/>
        </authorList>
    </citation>
    <scope>NUCLEOTIDE SEQUENCE [LARGE SCALE GENOMIC DNA]</scope>
    <source>
        <strain evidence="2 3">NBRC 107702</strain>
    </source>
</reference>
<evidence type="ECO:0000313" key="3">
    <source>
        <dbReference type="Proteomes" id="UP000502508"/>
    </source>
</evidence>
<organism evidence="2 3">
    <name type="scientific">Phytohabitans flavus</name>
    <dbReference type="NCBI Taxonomy" id="1076124"/>
    <lineage>
        <taxon>Bacteria</taxon>
        <taxon>Bacillati</taxon>
        <taxon>Actinomycetota</taxon>
        <taxon>Actinomycetes</taxon>
        <taxon>Micromonosporales</taxon>
        <taxon>Micromonosporaceae</taxon>
    </lineage>
</organism>
<gene>
    <name evidence="2" type="ORF">Pflav_012550</name>
</gene>
<reference evidence="2 3" key="2">
    <citation type="submission" date="2020-03" db="EMBL/GenBank/DDBJ databases">
        <authorList>
            <person name="Ichikawa N."/>
            <person name="Kimura A."/>
            <person name="Kitahashi Y."/>
            <person name="Uohara A."/>
        </authorList>
    </citation>
    <scope>NUCLEOTIDE SEQUENCE [LARGE SCALE GENOMIC DNA]</scope>
    <source>
        <strain evidence="2 3">NBRC 107702</strain>
    </source>
</reference>
<dbReference type="RefSeq" id="WP_173034358.1">
    <property type="nucleotide sequence ID" value="NZ_AP022870.1"/>
</dbReference>
<dbReference type="KEGG" id="pfla:Pflav_012550"/>
<protein>
    <recommendedName>
        <fullName evidence="1">Peptidase S33 tripeptidyl aminopeptidase-like C-terminal domain-containing protein</fullName>
    </recommendedName>
</protein>
<feature type="domain" description="Peptidase S33 tripeptidyl aminopeptidase-like C-terminal" evidence="1">
    <location>
        <begin position="86"/>
        <end position="127"/>
    </location>
</feature>
<dbReference type="Proteomes" id="UP000502508">
    <property type="component" value="Chromosome"/>
</dbReference>
<evidence type="ECO:0000313" key="2">
    <source>
        <dbReference type="EMBL" id="BCB74845.1"/>
    </source>
</evidence>
<dbReference type="AlphaFoldDB" id="A0A6F8XM08"/>